<dbReference type="Proteomes" id="UP000008634">
    <property type="component" value="Chromosome"/>
</dbReference>
<dbReference type="InterPro" id="IPR021215">
    <property type="entry name" value="DUF2752"/>
</dbReference>
<protein>
    <recommendedName>
        <fullName evidence="4">DUF2752 domain-containing protein</fullName>
    </recommendedName>
</protein>
<feature type="transmembrane region" description="Helical" evidence="1">
    <location>
        <begin position="46"/>
        <end position="66"/>
    </location>
</feature>
<name>E6XAH8_CELAD</name>
<dbReference type="STRING" id="688270.Celal_2609"/>
<dbReference type="OrthoDB" id="9815897at2"/>
<keyword evidence="1" id="KW-0472">Membrane</keyword>
<dbReference type="AlphaFoldDB" id="E6XAH8"/>
<proteinExistence type="predicted"/>
<dbReference type="eggNOG" id="ENOG5032Y6U">
    <property type="taxonomic scope" value="Bacteria"/>
</dbReference>
<evidence type="ECO:0000313" key="3">
    <source>
        <dbReference type="Proteomes" id="UP000008634"/>
    </source>
</evidence>
<dbReference type="Pfam" id="PF10825">
    <property type="entry name" value="DUF2752"/>
    <property type="match status" value="1"/>
</dbReference>
<feature type="transmembrane region" description="Helical" evidence="1">
    <location>
        <begin position="78"/>
        <end position="96"/>
    </location>
</feature>
<evidence type="ECO:0000313" key="2">
    <source>
        <dbReference type="EMBL" id="ADV49894.1"/>
    </source>
</evidence>
<keyword evidence="3" id="KW-1185">Reference proteome</keyword>
<organism evidence="2 3">
    <name type="scientific">Cellulophaga algicola (strain DSM 14237 / IC166 / ACAM 630)</name>
    <dbReference type="NCBI Taxonomy" id="688270"/>
    <lineage>
        <taxon>Bacteria</taxon>
        <taxon>Pseudomonadati</taxon>
        <taxon>Bacteroidota</taxon>
        <taxon>Flavobacteriia</taxon>
        <taxon>Flavobacteriales</taxon>
        <taxon>Flavobacteriaceae</taxon>
        <taxon>Cellulophaga</taxon>
    </lineage>
</organism>
<keyword evidence="1" id="KW-0812">Transmembrane</keyword>
<evidence type="ECO:0000256" key="1">
    <source>
        <dbReference type="SAM" id="Phobius"/>
    </source>
</evidence>
<sequence>MQLTIFFLKLEEYMLPCFSKKIFGMDCPGCGIQRSVSLILQGEFGAAFKMYPAIYTLLLLFGFLLVNNFFNIKAANKIIITLTSISVLLILTNYILKFL</sequence>
<gene>
    <name evidence="2" type="ordered locus">Celal_2609</name>
</gene>
<dbReference type="RefSeq" id="WP_013551365.1">
    <property type="nucleotide sequence ID" value="NC_014934.1"/>
</dbReference>
<dbReference type="HOGENOM" id="CLU_098258_5_0_10"/>
<dbReference type="EMBL" id="CP002453">
    <property type="protein sequence ID" value="ADV49894.1"/>
    <property type="molecule type" value="Genomic_DNA"/>
</dbReference>
<accession>E6XAH8</accession>
<reference evidence="2 3" key="1">
    <citation type="journal article" date="2010" name="Stand. Genomic Sci.">
        <title>Complete genome sequence of Cellulophaga algicola type strain (IC166).</title>
        <authorList>
            <person name="Abt B."/>
            <person name="Lu M."/>
            <person name="Misra M."/>
            <person name="Han C."/>
            <person name="Nolan M."/>
            <person name="Lucas S."/>
            <person name="Hammon N."/>
            <person name="Deshpande S."/>
            <person name="Cheng J.F."/>
            <person name="Tapia R."/>
            <person name="Goodwin L."/>
            <person name="Pitluck S."/>
            <person name="Liolios K."/>
            <person name="Pagani I."/>
            <person name="Ivanova N."/>
            <person name="Mavromatis K."/>
            <person name="Ovchinikova G."/>
            <person name="Pati A."/>
            <person name="Chen A."/>
            <person name="Palaniappan K."/>
            <person name="Land M."/>
            <person name="Hauser L."/>
            <person name="Chang Y.J."/>
            <person name="Jeffries C.D."/>
            <person name="Detter J.C."/>
            <person name="Brambilla E."/>
            <person name="Rohde M."/>
            <person name="Tindall B.J."/>
            <person name="Goker M."/>
            <person name="Woyke T."/>
            <person name="Bristow J."/>
            <person name="Eisen J.A."/>
            <person name="Markowitz V."/>
            <person name="Hugenholtz P."/>
            <person name="Kyrpides N.C."/>
            <person name="Klenk H.P."/>
            <person name="Lapidus A."/>
        </authorList>
    </citation>
    <scope>NUCLEOTIDE SEQUENCE [LARGE SCALE GENOMIC DNA]</scope>
    <source>
        <strain evidence="3">DSM 14237 / IC166 / ACAM 630</strain>
    </source>
</reference>
<keyword evidence="1" id="KW-1133">Transmembrane helix</keyword>
<evidence type="ECO:0008006" key="4">
    <source>
        <dbReference type="Google" id="ProtNLM"/>
    </source>
</evidence>
<dbReference type="KEGG" id="cao:Celal_2609"/>